<keyword evidence="3 6" id="KW-1133">Transmembrane helix</keyword>
<keyword evidence="8" id="KW-1185">Reference proteome</keyword>
<evidence type="ECO:0000313" key="8">
    <source>
        <dbReference type="Proteomes" id="UP000282002"/>
    </source>
</evidence>
<feature type="transmembrane region" description="Helical" evidence="6">
    <location>
        <begin position="34"/>
        <end position="53"/>
    </location>
</feature>
<evidence type="ECO:0000256" key="1">
    <source>
        <dbReference type="ARBA" id="ARBA00004141"/>
    </source>
</evidence>
<dbReference type="InterPro" id="IPR038665">
    <property type="entry name" value="Voltage-dep_anion_channel_sf"/>
</dbReference>
<dbReference type="PANTHER" id="PTHR37955">
    <property type="entry name" value="TELLURITE RESISTANCE PROTEIN TEHA"/>
    <property type="match status" value="1"/>
</dbReference>
<proteinExistence type="predicted"/>
<accession>A0A3S8U1C8</accession>
<dbReference type="Pfam" id="PF03595">
    <property type="entry name" value="SLAC1"/>
    <property type="match status" value="1"/>
</dbReference>
<evidence type="ECO:0000256" key="6">
    <source>
        <dbReference type="SAM" id="Phobius"/>
    </source>
</evidence>
<keyword evidence="4 6" id="KW-0472">Membrane</keyword>
<feature type="transmembrane region" description="Helical" evidence="6">
    <location>
        <begin position="295"/>
        <end position="318"/>
    </location>
</feature>
<gene>
    <name evidence="7" type="ORF">EI545_00275</name>
</gene>
<feature type="transmembrane region" description="Helical" evidence="6">
    <location>
        <begin position="247"/>
        <end position="265"/>
    </location>
</feature>
<feature type="transmembrane region" description="Helical" evidence="6">
    <location>
        <begin position="65"/>
        <end position="83"/>
    </location>
</feature>
<dbReference type="GO" id="GO:0046583">
    <property type="term" value="F:monoatomic cation efflux transmembrane transporter activity"/>
    <property type="evidence" value="ECO:0007669"/>
    <property type="project" value="TreeGrafter"/>
</dbReference>
<reference evidence="7 8" key="1">
    <citation type="submission" date="2018-12" db="EMBL/GenBank/DDBJ databases">
        <title>Complete genome sequencing of Tabrizicola sp. K13M18.</title>
        <authorList>
            <person name="Bae J.-W."/>
        </authorList>
    </citation>
    <scope>NUCLEOTIDE SEQUENCE [LARGE SCALE GENOMIC DNA]</scope>
    <source>
        <strain evidence="7 8">K13M18</strain>
    </source>
</reference>
<evidence type="ECO:0000256" key="5">
    <source>
        <dbReference type="SAM" id="MobiDB-lite"/>
    </source>
</evidence>
<feature type="transmembrane region" description="Helical" evidence="6">
    <location>
        <begin position="104"/>
        <end position="123"/>
    </location>
</feature>
<evidence type="ECO:0000256" key="4">
    <source>
        <dbReference type="ARBA" id="ARBA00023136"/>
    </source>
</evidence>
<dbReference type="EMBL" id="CP034328">
    <property type="protein sequence ID" value="AZL57413.1"/>
    <property type="molecule type" value="Genomic_DNA"/>
</dbReference>
<feature type="compositionally biased region" description="Basic and acidic residues" evidence="5">
    <location>
        <begin position="1"/>
        <end position="12"/>
    </location>
</feature>
<organism evidence="7 8">
    <name type="scientific">Tabrizicola piscis</name>
    <dbReference type="NCBI Taxonomy" id="2494374"/>
    <lineage>
        <taxon>Bacteria</taxon>
        <taxon>Pseudomonadati</taxon>
        <taxon>Pseudomonadota</taxon>
        <taxon>Alphaproteobacteria</taxon>
        <taxon>Rhodobacterales</taxon>
        <taxon>Paracoccaceae</taxon>
        <taxon>Tabrizicola</taxon>
    </lineage>
</organism>
<evidence type="ECO:0000256" key="2">
    <source>
        <dbReference type="ARBA" id="ARBA00022692"/>
    </source>
</evidence>
<name>A0A3S8U1C8_9RHOB</name>
<feature type="region of interest" description="Disordered" evidence="5">
    <location>
        <begin position="1"/>
        <end position="24"/>
    </location>
</feature>
<dbReference type="CDD" id="cd09322">
    <property type="entry name" value="TDT_TehA_like"/>
    <property type="match status" value="1"/>
</dbReference>
<dbReference type="OrthoDB" id="7835091at2"/>
<dbReference type="AlphaFoldDB" id="A0A3S8U1C8"/>
<feature type="transmembrane region" description="Helical" evidence="6">
    <location>
        <begin position="162"/>
        <end position="182"/>
    </location>
</feature>
<keyword evidence="2 6" id="KW-0812">Transmembrane</keyword>
<dbReference type="Gene3D" id="1.50.10.150">
    <property type="entry name" value="Voltage-dependent anion channel"/>
    <property type="match status" value="1"/>
</dbReference>
<evidence type="ECO:0000256" key="3">
    <source>
        <dbReference type="ARBA" id="ARBA00022989"/>
    </source>
</evidence>
<feature type="transmembrane region" description="Helical" evidence="6">
    <location>
        <begin position="188"/>
        <end position="209"/>
    </location>
</feature>
<protein>
    <submittedName>
        <fullName evidence="7">Tellurium resistance protein</fullName>
    </submittedName>
</protein>
<dbReference type="InterPro" id="IPR004695">
    <property type="entry name" value="SLAC1/Mae1/Ssu1/TehA"/>
</dbReference>
<dbReference type="Proteomes" id="UP000282002">
    <property type="component" value="Chromosome"/>
</dbReference>
<sequence length="335" mass="34890">MTPPDTRSEARPKRYPPPEFPPRRIPAFAKTPPAIFPPILGLLGLAIALQLALEALGFDRGLGDLLAGLAVALWAFAAFAYGAKAMRRPAVVIEDLRVLPGRSGLAAMTMGGMAAATLVAAYAQGPALALMTVALAGHAVLAVLLIRLLLTLPPVAREVNPTWHLSFVGFIVAAPTAVALGMEQVATVLFWLALPIAVLNWGLSALQFIRSVPPPPLRPLLAIHVAPAALLGSVAGLLGMVELAGAFIAMGTGLTLALVASWRWLAGTGITPLWGAFTFPLAALATTMLRAGDGWLWPGLGLTAIGLVAIPAILWWVLKRWPGGRLAAVTNAAEA</sequence>
<evidence type="ECO:0000313" key="7">
    <source>
        <dbReference type="EMBL" id="AZL57413.1"/>
    </source>
</evidence>
<dbReference type="RefSeq" id="WP_125323567.1">
    <property type="nucleotide sequence ID" value="NZ_CP034328.1"/>
</dbReference>
<dbReference type="InterPro" id="IPR052951">
    <property type="entry name" value="Tellurite_res_ion_channel"/>
</dbReference>
<dbReference type="KEGG" id="taw:EI545_00275"/>
<comment type="subcellular location">
    <subcellularLocation>
        <location evidence="1">Membrane</location>
        <topology evidence="1">Multi-pass membrane protein</topology>
    </subcellularLocation>
</comment>
<feature type="compositionally biased region" description="Pro residues" evidence="5">
    <location>
        <begin position="15"/>
        <end position="24"/>
    </location>
</feature>
<dbReference type="GO" id="GO:0005886">
    <property type="term" value="C:plasma membrane"/>
    <property type="evidence" value="ECO:0007669"/>
    <property type="project" value="TreeGrafter"/>
</dbReference>
<feature type="transmembrane region" description="Helical" evidence="6">
    <location>
        <begin position="272"/>
        <end position="289"/>
    </location>
</feature>
<dbReference type="PANTHER" id="PTHR37955:SF1">
    <property type="entry name" value="DEP DOMAIN-CONTAINING PROTEIN"/>
    <property type="match status" value="1"/>
</dbReference>
<feature type="transmembrane region" description="Helical" evidence="6">
    <location>
        <begin position="129"/>
        <end position="150"/>
    </location>
</feature>